<proteinExistence type="predicted"/>
<comment type="cofactor">
    <cofactor evidence="1">
        <name>Zn(2+)</name>
        <dbReference type="ChEBI" id="CHEBI:29105"/>
    </cofactor>
</comment>
<reference evidence="12 13" key="1">
    <citation type="submission" date="2020-08" db="EMBL/GenBank/DDBJ databases">
        <title>Genomic Encyclopedia of Type Strains, Phase III (KMG-III): the genomes of soil and plant-associated and newly described type strains.</title>
        <authorList>
            <person name="Whitman W."/>
        </authorList>
    </citation>
    <scope>NUCLEOTIDE SEQUENCE [LARGE SCALE GENOMIC DNA]</scope>
    <source>
        <strain evidence="12 13">CECT 8960</strain>
    </source>
</reference>
<dbReference type="NCBIfam" id="NF001591">
    <property type="entry name" value="PRK00393.1"/>
    <property type="match status" value="1"/>
</dbReference>
<keyword evidence="13" id="KW-1185">Reference proteome</keyword>
<comment type="pathway">
    <text evidence="2">Cofactor biosynthesis; riboflavin biosynthesis; 5-amino-6-(D-ribitylamino)uracil from GTP: step 1/4.</text>
</comment>
<dbReference type="RefSeq" id="WP_311770882.1">
    <property type="nucleotide sequence ID" value="NZ_JACHJQ010000001.1"/>
</dbReference>
<evidence type="ECO:0000256" key="8">
    <source>
        <dbReference type="ARBA" id="ARBA00022833"/>
    </source>
</evidence>
<dbReference type="GO" id="GO:0005829">
    <property type="term" value="C:cytosol"/>
    <property type="evidence" value="ECO:0007669"/>
    <property type="project" value="TreeGrafter"/>
</dbReference>
<evidence type="ECO:0000256" key="6">
    <source>
        <dbReference type="ARBA" id="ARBA00022741"/>
    </source>
</evidence>
<dbReference type="GO" id="GO:0009231">
    <property type="term" value="P:riboflavin biosynthetic process"/>
    <property type="evidence" value="ECO:0007669"/>
    <property type="project" value="UniProtKB-UniPathway"/>
</dbReference>
<dbReference type="GO" id="GO:0003935">
    <property type="term" value="F:GTP cyclohydrolase II activity"/>
    <property type="evidence" value="ECO:0007669"/>
    <property type="project" value="UniProtKB-EC"/>
</dbReference>
<sequence length="259" mass="28809">MGDVNLTEHELRHADGDFRVVVLGRGSDMHGNQPCAAVFGEPGNGCLVRIHSRCVYGEIFESVDCDCRDQLRQSMAMMRKVGSGVLIYLDQEGRGAGLLAKALGYQLTQREGLDTFSSYRVLGLPEDSRSYEDAVAILRNLGLRRVRLLTNNPAKVAALSTADFQVEQQPFLVRGQSAEARRYLAAKARFGHTISIAELEADAARDRWRWLHKLLRRTWRKPAQETPERAPARVVELPVPTVNPVEQSVTSAQPTDLVS</sequence>
<name>A0A7W7Q0Z2_9PSEU</name>
<evidence type="ECO:0000256" key="1">
    <source>
        <dbReference type="ARBA" id="ARBA00001947"/>
    </source>
</evidence>
<dbReference type="InterPro" id="IPR032677">
    <property type="entry name" value="GTP_cyclohydro_II"/>
</dbReference>
<dbReference type="GO" id="GO:0008686">
    <property type="term" value="F:3,4-dihydroxy-2-butanone-4-phosphate synthase activity"/>
    <property type="evidence" value="ECO:0007669"/>
    <property type="project" value="TreeGrafter"/>
</dbReference>
<evidence type="ECO:0000313" key="13">
    <source>
        <dbReference type="Proteomes" id="UP000520767"/>
    </source>
</evidence>
<comment type="caution">
    <text evidence="12">The sequence shown here is derived from an EMBL/GenBank/DDBJ whole genome shotgun (WGS) entry which is preliminary data.</text>
</comment>
<evidence type="ECO:0000256" key="3">
    <source>
        <dbReference type="ARBA" id="ARBA00012762"/>
    </source>
</evidence>
<dbReference type="InterPro" id="IPR000926">
    <property type="entry name" value="RibA"/>
</dbReference>
<evidence type="ECO:0000256" key="9">
    <source>
        <dbReference type="ARBA" id="ARBA00023134"/>
    </source>
</evidence>
<dbReference type="CDD" id="cd00641">
    <property type="entry name" value="GTP_cyclohydro2"/>
    <property type="match status" value="1"/>
</dbReference>
<evidence type="ECO:0000259" key="11">
    <source>
        <dbReference type="Pfam" id="PF00925"/>
    </source>
</evidence>
<protein>
    <recommendedName>
        <fullName evidence="3">GTP cyclohydrolase II</fullName>
        <ecNumber evidence="3">3.5.4.25</ecNumber>
    </recommendedName>
</protein>
<dbReference type="EMBL" id="JACHJQ010000001">
    <property type="protein sequence ID" value="MBB4904833.1"/>
    <property type="molecule type" value="Genomic_DNA"/>
</dbReference>
<dbReference type="AlphaFoldDB" id="A0A7W7Q0Z2"/>
<keyword evidence="5" id="KW-0479">Metal-binding</keyword>
<keyword evidence="8" id="KW-0862">Zinc</keyword>
<dbReference type="Gene3D" id="3.40.50.10990">
    <property type="entry name" value="GTP cyclohydrolase II"/>
    <property type="match status" value="1"/>
</dbReference>
<dbReference type="Proteomes" id="UP000520767">
    <property type="component" value="Unassembled WGS sequence"/>
</dbReference>
<keyword evidence="4" id="KW-0686">Riboflavin biosynthesis</keyword>
<evidence type="ECO:0000256" key="10">
    <source>
        <dbReference type="ARBA" id="ARBA00049295"/>
    </source>
</evidence>
<dbReference type="InterPro" id="IPR036144">
    <property type="entry name" value="RibA-like_sf"/>
</dbReference>
<keyword evidence="12" id="KW-0456">Lyase</keyword>
<evidence type="ECO:0000256" key="2">
    <source>
        <dbReference type="ARBA" id="ARBA00004853"/>
    </source>
</evidence>
<keyword evidence="6" id="KW-0547">Nucleotide-binding</keyword>
<evidence type="ECO:0000313" key="12">
    <source>
        <dbReference type="EMBL" id="MBB4904833.1"/>
    </source>
</evidence>
<dbReference type="GO" id="GO:0005525">
    <property type="term" value="F:GTP binding"/>
    <property type="evidence" value="ECO:0007669"/>
    <property type="project" value="UniProtKB-KW"/>
</dbReference>
<keyword evidence="7 12" id="KW-0378">Hydrolase</keyword>
<evidence type="ECO:0000256" key="4">
    <source>
        <dbReference type="ARBA" id="ARBA00022619"/>
    </source>
</evidence>
<dbReference type="GO" id="GO:0046872">
    <property type="term" value="F:metal ion binding"/>
    <property type="evidence" value="ECO:0007669"/>
    <property type="project" value="UniProtKB-KW"/>
</dbReference>
<organism evidence="12 13">
    <name type="scientific">Actinophytocola algeriensis</name>
    <dbReference type="NCBI Taxonomy" id="1768010"/>
    <lineage>
        <taxon>Bacteria</taxon>
        <taxon>Bacillati</taxon>
        <taxon>Actinomycetota</taxon>
        <taxon>Actinomycetes</taxon>
        <taxon>Pseudonocardiales</taxon>
        <taxon>Pseudonocardiaceae</taxon>
    </lineage>
</organism>
<dbReference type="UniPathway" id="UPA00275"/>
<accession>A0A7W7Q0Z2</accession>
<dbReference type="SUPFAM" id="SSF142695">
    <property type="entry name" value="RibA-like"/>
    <property type="match status" value="1"/>
</dbReference>
<feature type="domain" description="GTP cyclohydrolase II" evidence="11">
    <location>
        <begin position="8"/>
        <end position="168"/>
    </location>
</feature>
<evidence type="ECO:0000256" key="7">
    <source>
        <dbReference type="ARBA" id="ARBA00022801"/>
    </source>
</evidence>
<comment type="catalytic activity">
    <reaction evidence="10">
        <text>GTP + 4 H2O = 2,5-diamino-6-hydroxy-4-(5-phosphoribosylamino)-pyrimidine + formate + 2 phosphate + 3 H(+)</text>
        <dbReference type="Rhea" id="RHEA:23704"/>
        <dbReference type="ChEBI" id="CHEBI:15377"/>
        <dbReference type="ChEBI" id="CHEBI:15378"/>
        <dbReference type="ChEBI" id="CHEBI:15740"/>
        <dbReference type="ChEBI" id="CHEBI:37565"/>
        <dbReference type="ChEBI" id="CHEBI:43474"/>
        <dbReference type="ChEBI" id="CHEBI:58614"/>
        <dbReference type="EC" id="3.5.4.25"/>
    </reaction>
</comment>
<dbReference type="PANTHER" id="PTHR21327:SF18">
    <property type="entry name" value="3,4-DIHYDROXY-2-BUTANONE 4-PHOSPHATE SYNTHASE"/>
    <property type="match status" value="1"/>
</dbReference>
<dbReference type="PANTHER" id="PTHR21327">
    <property type="entry name" value="GTP CYCLOHYDROLASE II-RELATED"/>
    <property type="match status" value="1"/>
</dbReference>
<dbReference type="EC" id="3.5.4.25" evidence="3"/>
<dbReference type="Pfam" id="PF00925">
    <property type="entry name" value="GTP_cyclohydro2"/>
    <property type="match status" value="1"/>
</dbReference>
<evidence type="ECO:0000256" key="5">
    <source>
        <dbReference type="ARBA" id="ARBA00022723"/>
    </source>
</evidence>
<gene>
    <name evidence="12" type="ORF">FHR82_001043</name>
</gene>
<keyword evidence="9" id="KW-0342">GTP-binding</keyword>